<name>A0ABT8CNP1_9FLAO</name>
<dbReference type="EMBL" id="JAUFQU010000012">
    <property type="protein sequence ID" value="MDN3709033.1"/>
    <property type="molecule type" value="Genomic_DNA"/>
</dbReference>
<dbReference type="NCBIfam" id="TIGR02727">
    <property type="entry name" value="MTHFS_bact"/>
    <property type="match status" value="1"/>
</dbReference>
<accession>A0ABT8CNP1</accession>
<evidence type="ECO:0000256" key="1">
    <source>
        <dbReference type="ARBA" id="ARBA00010638"/>
    </source>
</evidence>
<keyword evidence="5" id="KW-0436">Ligase</keyword>
<dbReference type="InterPro" id="IPR037171">
    <property type="entry name" value="NagB/RpiA_transferase-like"/>
</dbReference>
<keyword evidence="7" id="KW-1185">Reference proteome</keyword>
<dbReference type="RefSeq" id="WP_290361722.1">
    <property type="nucleotide sequence ID" value="NZ_JAUFQU010000001.1"/>
</dbReference>
<proteinExistence type="inferred from homology"/>
<evidence type="ECO:0000256" key="4">
    <source>
        <dbReference type="RuleBase" id="RU361279"/>
    </source>
</evidence>
<dbReference type="PANTHER" id="PTHR23407">
    <property type="entry name" value="ATPASE INHIBITOR/5-FORMYLTETRAHYDROFOLATE CYCLO-LIGASE"/>
    <property type="match status" value="1"/>
</dbReference>
<evidence type="ECO:0000313" key="5">
    <source>
        <dbReference type="EMBL" id="MDN3705556.1"/>
    </source>
</evidence>
<reference evidence="5" key="3">
    <citation type="submission" date="2023-06" db="EMBL/GenBank/DDBJ databases">
        <authorList>
            <person name="Lucena T."/>
            <person name="Sun Q."/>
        </authorList>
    </citation>
    <scope>NUCLEOTIDE SEQUENCE</scope>
    <source>
        <strain evidence="5">CECT 7184</strain>
    </source>
</reference>
<evidence type="ECO:0000313" key="7">
    <source>
        <dbReference type="Proteomes" id="UP001242368"/>
    </source>
</evidence>
<keyword evidence="2 4" id="KW-0547">Nucleotide-binding</keyword>
<dbReference type="InterPro" id="IPR002698">
    <property type="entry name" value="FTHF_cligase"/>
</dbReference>
<dbReference type="EMBL" id="JAUFQU010000001">
    <property type="protein sequence ID" value="MDN3705556.1"/>
    <property type="molecule type" value="Genomic_DNA"/>
</dbReference>
<evidence type="ECO:0000256" key="2">
    <source>
        <dbReference type="ARBA" id="ARBA00022741"/>
    </source>
</evidence>
<organism evidence="5 7">
    <name type="scientific">Paenimyroides ceti</name>
    <dbReference type="NCBI Taxonomy" id="395087"/>
    <lineage>
        <taxon>Bacteria</taxon>
        <taxon>Pseudomonadati</taxon>
        <taxon>Bacteroidota</taxon>
        <taxon>Flavobacteriia</taxon>
        <taxon>Flavobacteriales</taxon>
        <taxon>Flavobacteriaceae</taxon>
        <taxon>Paenimyroides</taxon>
    </lineage>
</organism>
<keyword evidence="4" id="KW-0460">Magnesium</keyword>
<comment type="caution">
    <text evidence="5">The sequence shown here is derived from an EMBL/GenBank/DDBJ whole genome shotgun (WGS) entry which is preliminary data.</text>
</comment>
<reference evidence="5" key="1">
    <citation type="journal article" date="2014" name="Int. J. Syst. Evol. Microbiol.">
        <title>Complete genome of a new Firmicutes species belonging to the dominant human colonic microbiota ('Ruminococcus bicirculans') reveals two chromosomes and a selective capacity to utilize plant glucans.</title>
        <authorList>
            <consortium name="NISC Comparative Sequencing Program"/>
            <person name="Wegmann U."/>
            <person name="Louis P."/>
            <person name="Goesmann A."/>
            <person name="Henrissat B."/>
            <person name="Duncan S.H."/>
            <person name="Flint H.J."/>
        </authorList>
    </citation>
    <scope>NUCLEOTIDE SEQUENCE</scope>
    <source>
        <strain evidence="5">CECT 7184</strain>
    </source>
</reference>
<comment type="similarity">
    <text evidence="1 4">Belongs to the 5-formyltetrahydrofolate cyclo-ligase family.</text>
</comment>
<dbReference type="EC" id="6.3.3.2" evidence="4"/>
<dbReference type="SUPFAM" id="SSF100950">
    <property type="entry name" value="NagB/RpiA/CoA transferase-like"/>
    <property type="match status" value="1"/>
</dbReference>
<reference evidence="7" key="2">
    <citation type="journal article" date="2019" name="Int. J. Syst. Evol. Microbiol.">
        <title>The Global Catalogue of Microorganisms (GCM) 10K type strain sequencing project: providing services to taxonomists for standard genome sequencing and annotation.</title>
        <authorList>
            <consortium name="The Broad Institute Genomics Platform"/>
            <consortium name="The Broad Institute Genome Sequencing Center for Infectious Disease"/>
            <person name="Wu L."/>
            <person name="Ma J."/>
        </authorList>
    </citation>
    <scope>NUCLEOTIDE SEQUENCE [LARGE SCALE GENOMIC DNA]</scope>
    <source>
        <strain evidence="7">CECT 7184</strain>
    </source>
</reference>
<comment type="cofactor">
    <cofactor evidence="4">
        <name>Mg(2+)</name>
        <dbReference type="ChEBI" id="CHEBI:18420"/>
    </cofactor>
</comment>
<dbReference type="InterPro" id="IPR024185">
    <property type="entry name" value="FTHF_cligase-like_sf"/>
</dbReference>
<dbReference type="PIRSF" id="PIRSF006806">
    <property type="entry name" value="FTHF_cligase"/>
    <property type="match status" value="1"/>
</dbReference>
<dbReference type="PANTHER" id="PTHR23407:SF1">
    <property type="entry name" value="5-FORMYLTETRAHYDROFOLATE CYCLO-LIGASE"/>
    <property type="match status" value="1"/>
</dbReference>
<gene>
    <name evidence="5" type="ORF">QW060_00190</name>
    <name evidence="6" type="ORF">QW060_18390</name>
</gene>
<dbReference type="GO" id="GO:0030272">
    <property type="term" value="F:5-formyltetrahydrofolate cyclo-ligase activity"/>
    <property type="evidence" value="ECO:0007669"/>
    <property type="project" value="UniProtKB-EC"/>
</dbReference>
<dbReference type="Pfam" id="PF01812">
    <property type="entry name" value="5-FTHF_cyc-lig"/>
    <property type="match status" value="1"/>
</dbReference>
<dbReference type="Proteomes" id="UP001242368">
    <property type="component" value="Unassembled WGS sequence"/>
</dbReference>
<sequence length="187" mass="21633">MNKADLRKKYRELRLQLPQETIEEESLLIANNSLRLPVWDKTNYHIFLPITENKEINTEYLMHILQGKDKNIIISSTDFETRSMHHFLLTDNTVIKKNAWNIPEPVGGISVLPDAIEVVFIPLLAFDEKGNRIGYGKGFYDQFLSECPKEVIKIGLSLFEAVSHINDVFETDIPLDYCITPKQTYTF</sequence>
<comment type="catalytic activity">
    <reaction evidence="4">
        <text>(6S)-5-formyl-5,6,7,8-tetrahydrofolate + ATP = (6R)-5,10-methenyltetrahydrofolate + ADP + phosphate</text>
        <dbReference type="Rhea" id="RHEA:10488"/>
        <dbReference type="ChEBI" id="CHEBI:30616"/>
        <dbReference type="ChEBI" id="CHEBI:43474"/>
        <dbReference type="ChEBI" id="CHEBI:57455"/>
        <dbReference type="ChEBI" id="CHEBI:57457"/>
        <dbReference type="ChEBI" id="CHEBI:456216"/>
        <dbReference type="EC" id="6.3.3.2"/>
    </reaction>
</comment>
<keyword evidence="4" id="KW-0479">Metal-binding</keyword>
<evidence type="ECO:0000256" key="3">
    <source>
        <dbReference type="ARBA" id="ARBA00022840"/>
    </source>
</evidence>
<keyword evidence="3 4" id="KW-0067">ATP-binding</keyword>
<evidence type="ECO:0000313" key="6">
    <source>
        <dbReference type="EMBL" id="MDN3709033.1"/>
    </source>
</evidence>
<protein>
    <recommendedName>
        <fullName evidence="4">5-formyltetrahydrofolate cyclo-ligase</fullName>
        <ecNumber evidence="4">6.3.3.2</ecNumber>
    </recommendedName>
</protein>
<dbReference type="Gene3D" id="3.40.50.10420">
    <property type="entry name" value="NagB/RpiA/CoA transferase-like"/>
    <property type="match status" value="1"/>
</dbReference>